<keyword evidence="3" id="KW-1185">Reference proteome</keyword>
<evidence type="ECO:0008006" key="4">
    <source>
        <dbReference type="Google" id="ProtNLM"/>
    </source>
</evidence>
<reference evidence="2 3" key="1">
    <citation type="submission" date="2024-09" db="EMBL/GenBank/DDBJ databases">
        <authorList>
            <person name="Sun Q."/>
            <person name="Mori K."/>
        </authorList>
    </citation>
    <scope>NUCLEOTIDE SEQUENCE [LARGE SCALE GENOMIC DNA]</scope>
    <source>
        <strain evidence="2 3">JCM 3028</strain>
    </source>
</reference>
<feature type="region of interest" description="Disordered" evidence="1">
    <location>
        <begin position="126"/>
        <end position="148"/>
    </location>
</feature>
<proteinExistence type="predicted"/>
<evidence type="ECO:0000313" key="3">
    <source>
        <dbReference type="Proteomes" id="UP001589610"/>
    </source>
</evidence>
<dbReference type="RefSeq" id="WP_386158618.1">
    <property type="nucleotide sequence ID" value="NZ_JBHMBS010000009.1"/>
</dbReference>
<name>A0ABV5TFL2_9ACTN</name>
<evidence type="ECO:0000256" key="1">
    <source>
        <dbReference type="SAM" id="MobiDB-lite"/>
    </source>
</evidence>
<comment type="caution">
    <text evidence="2">The sequence shown here is derived from an EMBL/GenBank/DDBJ whole genome shotgun (WGS) entry which is preliminary data.</text>
</comment>
<gene>
    <name evidence="2" type="ORF">ACFFRH_20345</name>
</gene>
<accession>A0ABV5TFL2</accession>
<dbReference type="Proteomes" id="UP001589610">
    <property type="component" value="Unassembled WGS sequence"/>
</dbReference>
<dbReference type="EMBL" id="JBHMBS010000009">
    <property type="protein sequence ID" value="MFB9677837.1"/>
    <property type="molecule type" value="Genomic_DNA"/>
</dbReference>
<protein>
    <recommendedName>
        <fullName evidence="4">Transcriptional regulator</fullName>
    </recommendedName>
</protein>
<organism evidence="2 3">
    <name type="scientific">Streptosporangium vulgare</name>
    <dbReference type="NCBI Taxonomy" id="46190"/>
    <lineage>
        <taxon>Bacteria</taxon>
        <taxon>Bacillati</taxon>
        <taxon>Actinomycetota</taxon>
        <taxon>Actinomycetes</taxon>
        <taxon>Streptosporangiales</taxon>
        <taxon>Streptosporangiaceae</taxon>
        <taxon>Streptosporangium</taxon>
    </lineage>
</organism>
<evidence type="ECO:0000313" key="2">
    <source>
        <dbReference type="EMBL" id="MFB9677837.1"/>
    </source>
</evidence>
<sequence length="233" mass="24789">MTAAVTGVAVTGVTALLNAGVDTVADRAGAVPFSWTTKIIEDPCGGASREFVLPRLPPRPDGSANGVAASVVENAPDGLHTELVITFQGNSGTAVVLEALHVEMVKRAKPEGVAVERKGDCGGGMTPRSFAVDLDRPRPRVSPVPGESLGSPIPAVDFPFRISDSDPEVFRLTSRTAACDCRWRLVVDWASGGKRGRSVIDAEGEPFRTVGTDALPYYSNDRLRTPHAWSRRR</sequence>